<dbReference type="Proteomes" id="UP000186684">
    <property type="component" value="Unassembled WGS sequence"/>
</dbReference>
<proteinExistence type="predicted"/>
<dbReference type="RefSeq" id="WP_076447931.1">
    <property type="nucleotide sequence ID" value="NZ_FTOQ01000004.1"/>
</dbReference>
<dbReference type="EMBL" id="FTOQ01000004">
    <property type="protein sequence ID" value="SIS85734.1"/>
    <property type="molecule type" value="Genomic_DNA"/>
</dbReference>
<organism evidence="2 3">
    <name type="scientific">Roseivivax lentus</name>
    <dbReference type="NCBI Taxonomy" id="633194"/>
    <lineage>
        <taxon>Bacteria</taxon>
        <taxon>Pseudomonadati</taxon>
        <taxon>Pseudomonadota</taxon>
        <taxon>Alphaproteobacteria</taxon>
        <taxon>Rhodobacterales</taxon>
        <taxon>Roseobacteraceae</taxon>
        <taxon>Roseivivax</taxon>
    </lineage>
</organism>
<dbReference type="STRING" id="633194.SAMN05421759_104346"/>
<dbReference type="OrthoDB" id="7689275at2"/>
<sequence length="85" mass="9499">MRPQPLGDPRRHLMRVRRMAKAIGADPAAARNSGVIEHAEWAEIVTRCRSCGAPERCDDWLDAHEESPDAMPGCLNARILEKLKP</sequence>
<reference evidence="3" key="1">
    <citation type="submission" date="2017-01" db="EMBL/GenBank/DDBJ databases">
        <authorList>
            <person name="Varghese N."/>
            <person name="Submissions S."/>
        </authorList>
    </citation>
    <scope>NUCLEOTIDE SEQUENCE [LARGE SCALE GENOMIC DNA]</scope>
    <source>
        <strain evidence="3">DSM 29430</strain>
    </source>
</reference>
<dbReference type="Pfam" id="PF20056">
    <property type="entry name" value="DUF6455"/>
    <property type="match status" value="1"/>
</dbReference>
<accession>A0A1N7MHS5</accession>
<feature type="domain" description="DUF6455" evidence="1">
    <location>
        <begin position="5"/>
        <end position="84"/>
    </location>
</feature>
<evidence type="ECO:0000313" key="2">
    <source>
        <dbReference type="EMBL" id="SIS85734.1"/>
    </source>
</evidence>
<protein>
    <recommendedName>
        <fullName evidence="1">DUF6455 domain-containing protein</fullName>
    </recommendedName>
</protein>
<evidence type="ECO:0000259" key="1">
    <source>
        <dbReference type="Pfam" id="PF20056"/>
    </source>
</evidence>
<gene>
    <name evidence="2" type="ORF">SAMN05421759_104346</name>
</gene>
<dbReference type="InterPro" id="IPR045601">
    <property type="entry name" value="DUF6455"/>
</dbReference>
<dbReference type="AlphaFoldDB" id="A0A1N7MHS5"/>
<name>A0A1N7MHS5_9RHOB</name>
<evidence type="ECO:0000313" key="3">
    <source>
        <dbReference type="Proteomes" id="UP000186684"/>
    </source>
</evidence>
<keyword evidence="3" id="KW-1185">Reference proteome</keyword>